<dbReference type="STRING" id="1314777.A0A164NHR0"/>
<evidence type="ECO:0000256" key="1">
    <source>
        <dbReference type="SAM" id="MobiDB-lite"/>
    </source>
</evidence>
<dbReference type="EMBL" id="KV419445">
    <property type="protein sequence ID" value="KZS87715.1"/>
    <property type="molecule type" value="Genomic_DNA"/>
</dbReference>
<gene>
    <name evidence="3" type="ORF">SISNIDRAFT_553047</name>
</gene>
<dbReference type="InterPro" id="IPR032675">
    <property type="entry name" value="LRR_dom_sf"/>
</dbReference>
<sequence length="558" mass="62962">MSGVDRVKPDVPARLGDLPKFCEKLKTMLANSIHVQTHDLDDLDEAARVARETFEFVDLRIGRAIQIVKTNFNRRAPVERLHDELILEILKYCVPLKEKKLPSAFAVCARWRHMANSSPALWTKMYLPMPPEWYSIFVKRSGNSLLEVHLSNWKIQDNQSSCQLLGENLRQLAPRIANLHMFWVPSFDHHGLDKFLASHATDLEFPALEIAEFRESSPRDKPTIVLRTPALRKLTMDMNTNFAPDVITDNVTDLKIRSSSQKSHEIIPLLAGFPQLEHCDIFTYSFDRTSSILPPPSIISLKKLQNISVKTLNVSSATYTLNCLDVPKSARIELEVTDKEDESVGPLIGPRVLTCDELNIGGGGYRKVVLTLKSDSQPSLQISANHFNSALLSELASYPSSLSHFRFKYHALPSSDHLTQALTFWSSLTSICIWTCEPDFDRFLAVLSTDQPTLICPQLESLECTEIKFTRSRMLAFLELRKVRGVPLRELKTTRGFSNPDTEGFAKLVESHVEVDAEPSAMELFFKVFPGLRGVWEGQGPGEVDEPDDHELHEAGTE</sequence>
<dbReference type="Proteomes" id="UP000076722">
    <property type="component" value="Unassembled WGS sequence"/>
</dbReference>
<feature type="region of interest" description="Disordered" evidence="1">
    <location>
        <begin position="537"/>
        <end position="558"/>
    </location>
</feature>
<dbReference type="Gene3D" id="1.20.1280.50">
    <property type="match status" value="1"/>
</dbReference>
<keyword evidence="4" id="KW-1185">Reference proteome</keyword>
<feature type="domain" description="F-box" evidence="2">
    <location>
        <begin position="83"/>
        <end position="127"/>
    </location>
</feature>
<dbReference type="SUPFAM" id="SSF81383">
    <property type="entry name" value="F-box domain"/>
    <property type="match status" value="1"/>
</dbReference>
<dbReference type="Pfam" id="PF12937">
    <property type="entry name" value="F-box-like"/>
    <property type="match status" value="1"/>
</dbReference>
<evidence type="ECO:0000313" key="3">
    <source>
        <dbReference type="EMBL" id="KZS87715.1"/>
    </source>
</evidence>
<dbReference type="Gene3D" id="3.80.10.10">
    <property type="entry name" value="Ribonuclease Inhibitor"/>
    <property type="match status" value="1"/>
</dbReference>
<protein>
    <recommendedName>
        <fullName evidence="2">F-box domain-containing protein</fullName>
    </recommendedName>
</protein>
<evidence type="ECO:0000313" key="4">
    <source>
        <dbReference type="Proteomes" id="UP000076722"/>
    </source>
</evidence>
<name>A0A164NHR0_9AGAM</name>
<reference evidence="3 4" key="1">
    <citation type="journal article" date="2016" name="Mol. Biol. Evol.">
        <title>Comparative Genomics of Early-Diverging Mushroom-Forming Fungi Provides Insights into the Origins of Lignocellulose Decay Capabilities.</title>
        <authorList>
            <person name="Nagy L.G."/>
            <person name="Riley R."/>
            <person name="Tritt A."/>
            <person name="Adam C."/>
            <person name="Daum C."/>
            <person name="Floudas D."/>
            <person name="Sun H."/>
            <person name="Yadav J.S."/>
            <person name="Pangilinan J."/>
            <person name="Larsson K.H."/>
            <person name="Matsuura K."/>
            <person name="Barry K."/>
            <person name="Labutti K."/>
            <person name="Kuo R."/>
            <person name="Ohm R.A."/>
            <person name="Bhattacharya S.S."/>
            <person name="Shirouzu T."/>
            <person name="Yoshinaga Y."/>
            <person name="Martin F.M."/>
            <person name="Grigoriev I.V."/>
            <person name="Hibbett D.S."/>
        </authorList>
    </citation>
    <scope>NUCLEOTIDE SEQUENCE [LARGE SCALE GENOMIC DNA]</scope>
    <source>
        <strain evidence="3 4">HHB9708</strain>
    </source>
</reference>
<dbReference type="OrthoDB" id="2269034at2759"/>
<evidence type="ECO:0000259" key="2">
    <source>
        <dbReference type="Pfam" id="PF12937"/>
    </source>
</evidence>
<dbReference type="InterPro" id="IPR036047">
    <property type="entry name" value="F-box-like_dom_sf"/>
</dbReference>
<accession>A0A164NHR0</accession>
<proteinExistence type="predicted"/>
<dbReference type="AlphaFoldDB" id="A0A164NHR0"/>
<dbReference type="InterPro" id="IPR001810">
    <property type="entry name" value="F-box_dom"/>
</dbReference>
<organism evidence="3 4">
    <name type="scientific">Sistotremastrum niveocremeum HHB9708</name>
    <dbReference type="NCBI Taxonomy" id="1314777"/>
    <lineage>
        <taxon>Eukaryota</taxon>
        <taxon>Fungi</taxon>
        <taxon>Dikarya</taxon>
        <taxon>Basidiomycota</taxon>
        <taxon>Agaricomycotina</taxon>
        <taxon>Agaricomycetes</taxon>
        <taxon>Sistotremastrales</taxon>
        <taxon>Sistotremastraceae</taxon>
        <taxon>Sertulicium</taxon>
        <taxon>Sertulicium niveocremeum</taxon>
    </lineage>
</organism>